<accession>A0A7S2ZR99</accession>
<dbReference type="GO" id="GO:0016705">
    <property type="term" value="F:oxidoreductase activity, acting on paired donors, with incorporation or reduction of molecular oxygen"/>
    <property type="evidence" value="ECO:0007669"/>
    <property type="project" value="InterPro"/>
</dbReference>
<evidence type="ECO:0000256" key="5">
    <source>
        <dbReference type="ARBA" id="ARBA00023004"/>
    </source>
</evidence>
<dbReference type="PANTHER" id="PTHR24291:SF50">
    <property type="entry name" value="BIFUNCTIONAL ALBAFLAVENONE MONOOXYGENASE_TERPENE SYNTHASE"/>
    <property type="match status" value="1"/>
</dbReference>
<gene>
    <name evidence="9" type="ORF">RMAR00112_LOCUS15820</name>
</gene>
<dbReference type="InterPro" id="IPR017972">
    <property type="entry name" value="Cyt_P450_CS"/>
</dbReference>
<dbReference type="Pfam" id="PF00067">
    <property type="entry name" value="p450"/>
    <property type="match status" value="1"/>
</dbReference>
<evidence type="ECO:0000256" key="2">
    <source>
        <dbReference type="ARBA" id="ARBA00022617"/>
    </source>
</evidence>
<keyword evidence="5 7" id="KW-0408">Iron</keyword>
<reference evidence="9" key="1">
    <citation type="submission" date="2021-01" db="EMBL/GenBank/DDBJ databases">
        <authorList>
            <person name="Corre E."/>
            <person name="Pelletier E."/>
            <person name="Niang G."/>
            <person name="Scheremetjew M."/>
            <person name="Finn R."/>
            <person name="Kale V."/>
            <person name="Holt S."/>
            <person name="Cochrane G."/>
            <person name="Meng A."/>
            <person name="Brown T."/>
            <person name="Cohen L."/>
        </authorList>
    </citation>
    <scope>NUCLEOTIDE SEQUENCE</scope>
    <source>
        <strain evidence="9">CCMP 769</strain>
    </source>
</reference>
<sequence length="485" mass="55431">MEVIILLSLVLGVIIATIVKVFVLPKLLYADFPGPKPESYLFGNIEMAQAVNKVIQLQGKWMMEHGKTYQNWICHRRMIVTVDLDNVRFCLLKKKLRKSEAAYNNIRLVFGGGLLVQPDPAHRINRRSLSKVFHGEFVPNFHKAIFEELQILCSRLDVAAENGEVFETEAIIGCMVGDATGRSLFGKSYGYQSGEHALVRDLIEIANDEAWKFIIYPFSKFMPLTKHKRELVVEYKRKNQALIDARRREHAEQQNLKSNPDLLDALIESGRPDNEILEEIGVFQFAALDTTTRAISASLFELTGSPEATLRLQKEADELISDSDLVVDFDKVDESPFSRAVWMETLRMHSPAGHGTYRTTDEDMTLPSGHFVPKNSDICFPIHLIHYDEDVWEEPRSFKPDRFLHRNSARRPLAGFQPFSQGERNCIGQFLANHVGRVTLLTLLHRYEWKLIGERAKFGDFGDFGLRLSTEDGLESPRMTISRRH</sequence>
<comment type="cofactor">
    <cofactor evidence="7">
        <name>heme</name>
        <dbReference type="ChEBI" id="CHEBI:30413"/>
    </cofactor>
</comment>
<feature type="binding site" description="axial binding residue" evidence="7">
    <location>
        <position position="426"/>
    </location>
    <ligand>
        <name>heme</name>
        <dbReference type="ChEBI" id="CHEBI:30413"/>
    </ligand>
    <ligandPart>
        <name>Fe</name>
        <dbReference type="ChEBI" id="CHEBI:18248"/>
    </ligandPart>
</feature>
<evidence type="ECO:0008006" key="10">
    <source>
        <dbReference type="Google" id="ProtNLM"/>
    </source>
</evidence>
<keyword evidence="2 7" id="KW-0349">Heme</keyword>
<evidence type="ECO:0000256" key="7">
    <source>
        <dbReference type="PIRSR" id="PIRSR602401-1"/>
    </source>
</evidence>
<dbReference type="GO" id="GO:0005506">
    <property type="term" value="F:iron ion binding"/>
    <property type="evidence" value="ECO:0007669"/>
    <property type="project" value="InterPro"/>
</dbReference>
<dbReference type="InterPro" id="IPR050196">
    <property type="entry name" value="Cytochrome_P450_Monoox"/>
</dbReference>
<keyword evidence="4 8" id="KW-0560">Oxidoreductase</keyword>
<evidence type="ECO:0000256" key="4">
    <source>
        <dbReference type="ARBA" id="ARBA00023002"/>
    </source>
</evidence>
<comment type="similarity">
    <text evidence="1 8">Belongs to the cytochrome P450 family.</text>
</comment>
<dbReference type="GO" id="GO:0004497">
    <property type="term" value="F:monooxygenase activity"/>
    <property type="evidence" value="ECO:0007669"/>
    <property type="project" value="UniProtKB-KW"/>
</dbReference>
<dbReference type="InterPro" id="IPR036396">
    <property type="entry name" value="Cyt_P450_sf"/>
</dbReference>
<proteinExistence type="inferred from homology"/>
<dbReference type="PANTHER" id="PTHR24291">
    <property type="entry name" value="CYTOCHROME P450 FAMILY 4"/>
    <property type="match status" value="1"/>
</dbReference>
<dbReference type="InterPro" id="IPR002401">
    <property type="entry name" value="Cyt_P450_E_grp-I"/>
</dbReference>
<dbReference type="SUPFAM" id="SSF48264">
    <property type="entry name" value="Cytochrome P450"/>
    <property type="match status" value="1"/>
</dbReference>
<dbReference type="PROSITE" id="PS00086">
    <property type="entry name" value="CYTOCHROME_P450"/>
    <property type="match status" value="1"/>
</dbReference>
<keyword evidence="6 8" id="KW-0503">Monooxygenase</keyword>
<organism evidence="9">
    <name type="scientific">Rhodosorus marinus</name>
    <dbReference type="NCBI Taxonomy" id="101924"/>
    <lineage>
        <taxon>Eukaryota</taxon>
        <taxon>Rhodophyta</taxon>
        <taxon>Stylonematophyceae</taxon>
        <taxon>Stylonematales</taxon>
        <taxon>Stylonemataceae</taxon>
        <taxon>Rhodosorus</taxon>
    </lineage>
</organism>
<evidence type="ECO:0000256" key="3">
    <source>
        <dbReference type="ARBA" id="ARBA00022723"/>
    </source>
</evidence>
<dbReference type="CDD" id="cd00302">
    <property type="entry name" value="cytochrome_P450"/>
    <property type="match status" value="1"/>
</dbReference>
<dbReference type="Gene3D" id="1.10.630.10">
    <property type="entry name" value="Cytochrome P450"/>
    <property type="match status" value="1"/>
</dbReference>
<name>A0A7S2ZR99_9RHOD</name>
<evidence type="ECO:0000256" key="8">
    <source>
        <dbReference type="RuleBase" id="RU000461"/>
    </source>
</evidence>
<evidence type="ECO:0000256" key="1">
    <source>
        <dbReference type="ARBA" id="ARBA00010617"/>
    </source>
</evidence>
<dbReference type="AlphaFoldDB" id="A0A7S2ZR99"/>
<dbReference type="PRINTS" id="PR00463">
    <property type="entry name" value="EP450I"/>
</dbReference>
<evidence type="ECO:0000256" key="6">
    <source>
        <dbReference type="ARBA" id="ARBA00023033"/>
    </source>
</evidence>
<dbReference type="InterPro" id="IPR001128">
    <property type="entry name" value="Cyt_P450"/>
</dbReference>
<keyword evidence="3 7" id="KW-0479">Metal-binding</keyword>
<protein>
    <recommendedName>
        <fullName evidence="10">Cytochrome P450</fullName>
    </recommendedName>
</protein>
<dbReference type="EMBL" id="HBHW01020358">
    <property type="protein sequence ID" value="CAE0047839.1"/>
    <property type="molecule type" value="Transcribed_RNA"/>
</dbReference>
<dbReference type="GO" id="GO:0020037">
    <property type="term" value="F:heme binding"/>
    <property type="evidence" value="ECO:0007669"/>
    <property type="project" value="InterPro"/>
</dbReference>
<evidence type="ECO:0000313" key="9">
    <source>
        <dbReference type="EMBL" id="CAE0047839.1"/>
    </source>
</evidence>